<dbReference type="EC" id="2.4.2.31" evidence="10"/>
<evidence type="ECO:0000256" key="7">
    <source>
        <dbReference type="ARBA" id="ARBA00023027"/>
    </source>
</evidence>
<organism evidence="11">
    <name type="scientific">Heterocephalus glaber</name>
    <name type="common">Naked mole rat</name>
    <dbReference type="NCBI Taxonomy" id="10181"/>
    <lineage>
        <taxon>Eukaryota</taxon>
        <taxon>Metazoa</taxon>
        <taxon>Chordata</taxon>
        <taxon>Craniata</taxon>
        <taxon>Vertebrata</taxon>
        <taxon>Euteleostomi</taxon>
        <taxon>Mammalia</taxon>
        <taxon>Eutheria</taxon>
        <taxon>Euarchontoglires</taxon>
        <taxon>Glires</taxon>
        <taxon>Rodentia</taxon>
        <taxon>Hystricomorpha</taxon>
        <taxon>Bathyergidae</taxon>
        <taxon>Heterocephalus</taxon>
    </lineage>
</organism>
<dbReference type="GO" id="GO:0016779">
    <property type="term" value="F:nucleotidyltransferase activity"/>
    <property type="evidence" value="ECO:0007669"/>
    <property type="project" value="UniProtKB-KW"/>
</dbReference>
<comment type="catalytic activity">
    <reaction evidence="9 10">
        <text>L-arginyl-[protein] + NAD(+) = N(omega)-(ADP-D-ribosyl)-L-arginyl-[protein] + nicotinamide + H(+)</text>
        <dbReference type="Rhea" id="RHEA:19149"/>
        <dbReference type="Rhea" id="RHEA-COMP:10532"/>
        <dbReference type="Rhea" id="RHEA-COMP:15087"/>
        <dbReference type="ChEBI" id="CHEBI:15378"/>
        <dbReference type="ChEBI" id="CHEBI:17154"/>
        <dbReference type="ChEBI" id="CHEBI:29965"/>
        <dbReference type="ChEBI" id="CHEBI:57540"/>
        <dbReference type="ChEBI" id="CHEBI:142554"/>
        <dbReference type="EC" id="2.4.2.31"/>
    </reaction>
</comment>
<dbReference type="InterPro" id="IPR050999">
    <property type="entry name" value="ADP-ribosyltransferase_ARG"/>
</dbReference>
<reference evidence="11" key="1">
    <citation type="submission" date="2015-10" db="EMBL/GenBank/DDBJ databases">
        <title>FRAMA: From RNA-seq data to annotated mRNA assemblies.</title>
        <authorList>
            <person name="Bens M."/>
            <person name="Sahm A."/>
            <person name="Jahn N."/>
            <person name="Morhart M."/>
            <person name="Holtze S."/>
            <person name="Hildebrandt T.B."/>
            <person name="Platzer M."/>
            <person name="Szafranski K."/>
        </authorList>
    </citation>
    <scope>NUCLEOTIDE SEQUENCE</scope>
    <source>
        <tissue evidence="11">Skin</tissue>
    </source>
</reference>
<dbReference type="GO" id="GO:0106274">
    <property type="term" value="F:NAD+-protein-arginine ADP-ribosyltransferase activity"/>
    <property type="evidence" value="ECO:0007669"/>
    <property type="project" value="UniProtKB-EC"/>
</dbReference>
<evidence type="ECO:0000256" key="5">
    <source>
        <dbReference type="ARBA" id="ARBA00022729"/>
    </source>
</evidence>
<keyword evidence="6 10" id="KW-0521">NADP</keyword>
<dbReference type="Gene3D" id="3.90.176.10">
    <property type="entry name" value="Toxin ADP-ribosyltransferase, Chain A, domain 1"/>
    <property type="match status" value="1"/>
</dbReference>
<name>A0A0P6IYG2_HETGA</name>
<evidence type="ECO:0000256" key="8">
    <source>
        <dbReference type="ARBA" id="ARBA00023157"/>
    </source>
</evidence>
<keyword evidence="3 10" id="KW-0808">Transferase</keyword>
<dbReference type="AlphaFoldDB" id="A0A0P6IYG2"/>
<keyword evidence="4" id="KW-0548">Nucleotidyltransferase</keyword>
<dbReference type="PANTHER" id="PTHR10339">
    <property type="entry name" value="ADP-RIBOSYLTRANSFERASE"/>
    <property type="match status" value="1"/>
</dbReference>
<evidence type="ECO:0000256" key="4">
    <source>
        <dbReference type="ARBA" id="ARBA00022695"/>
    </source>
</evidence>
<comment type="similarity">
    <text evidence="1 10">Belongs to the Arg-specific ADP-ribosyltransferase family.</text>
</comment>
<evidence type="ECO:0000256" key="9">
    <source>
        <dbReference type="ARBA" id="ARBA00047597"/>
    </source>
</evidence>
<evidence type="ECO:0000256" key="6">
    <source>
        <dbReference type="ARBA" id="ARBA00022857"/>
    </source>
</evidence>
<evidence type="ECO:0000256" key="2">
    <source>
        <dbReference type="ARBA" id="ARBA00022676"/>
    </source>
</evidence>
<dbReference type="EMBL" id="GEBF01007598">
    <property type="protein sequence ID" value="JAN96034.1"/>
    <property type="molecule type" value="Transcribed_RNA"/>
</dbReference>
<dbReference type="PRINTS" id="PR00970">
    <property type="entry name" value="RIBTRNSFRASE"/>
</dbReference>
<keyword evidence="5" id="KW-0732">Signal</keyword>
<keyword evidence="7 10" id="KW-0520">NAD</keyword>
<evidence type="ECO:0000313" key="11">
    <source>
        <dbReference type="EMBL" id="JAN96034.1"/>
    </source>
</evidence>
<dbReference type="InterPro" id="IPR000768">
    <property type="entry name" value="ART"/>
</dbReference>
<dbReference type="GO" id="GO:0003950">
    <property type="term" value="F:NAD+ poly-ADP-ribosyltransferase activity"/>
    <property type="evidence" value="ECO:0007669"/>
    <property type="project" value="TreeGrafter"/>
</dbReference>
<dbReference type="Pfam" id="PF01129">
    <property type="entry name" value="ART"/>
    <property type="match status" value="1"/>
</dbReference>
<dbReference type="PROSITE" id="PS51996">
    <property type="entry name" value="TR_MART"/>
    <property type="match status" value="1"/>
</dbReference>
<evidence type="ECO:0000256" key="1">
    <source>
        <dbReference type="ARBA" id="ARBA00009558"/>
    </source>
</evidence>
<accession>A0A0P6IYG2</accession>
<dbReference type="SUPFAM" id="SSF56399">
    <property type="entry name" value="ADP-ribosylation"/>
    <property type="match status" value="1"/>
</dbReference>
<gene>
    <name evidence="11" type="primary">ART4</name>
</gene>
<proteinExistence type="inferred from homology"/>
<keyword evidence="8" id="KW-1015">Disulfide bond</keyword>
<protein>
    <recommendedName>
        <fullName evidence="10">NAD(P)(+)--arginine ADP-ribosyltransferase</fullName>
        <ecNumber evidence="10">2.4.2.31</ecNumber>
    </recommendedName>
    <alternativeName>
        <fullName evidence="10">Mono(ADP-ribosyl)transferase</fullName>
    </alternativeName>
</protein>
<dbReference type="FunFam" id="3.90.176.10:FF:000001">
    <property type="entry name" value="NAD(P)(+)--arginine ADP-ribosyltransferase"/>
    <property type="match status" value="1"/>
</dbReference>
<dbReference type="OMA" id="HSFHFKY"/>
<sequence>MLLVASHQQKSQHGQAQRRFSLRLTQRNHGRRSLRAHFRMKLQGKRCTLNTNKNYPWISRCKWILLPATASPVMRMRLQGGQLALLLLLCGLQTPTGHAEVTIKVDFDLAPDSFDDQYQGCSKQVMEELSQGDYFTEEIDAHKHYFRVWHKAHLTWLSREKALPKNMTDTHAVALLVYTSNSQVRSDFATAMASAARSPQQYKRSFHFKYLHYYLTSAIQLLRTQLSTKSHTLCYEVHHGMKDIHFVANVGDTVRFGQFISTSLLREEAQKLGRKTLFTIFSCLGAPVQDFSLQKEVLIPPYELFEVVNTSYHPNGNWLQLQSTGNLSIYNCQLLKASSEKCIPTPIVIASLYFLATVIISSKSRV</sequence>
<evidence type="ECO:0000256" key="10">
    <source>
        <dbReference type="RuleBase" id="RU361228"/>
    </source>
</evidence>
<keyword evidence="2 10" id="KW-0328">Glycosyltransferase</keyword>
<dbReference type="PROSITE" id="PS01291">
    <property type="entry name" value="ART"/>
    <property type="match status" value="1"/>
</dbReference>
<evidence type="ECO:0000256" key="3">
    <source>
        <dbReference type="ARBA" id="ARBA00022679"/>
    </source>
</evidence>
<dbReference type="PANTHER" id="PTHR10339:SF1">
    <property type="entry name" value="ECTO-ADP-RIBOSYLTRANSFERASE 4"/>
    <property type="match status" value="1"/>
</dbReference>